<dbReference type="InterPro" id="IPR001611">
    <property type="entry name" value="Leu-rich_rpt"/>
</dbReference>
<keyword evidence="1" id="KW-0433">Leucine-rich repeat</keyword>
<dbReference type="Gene3D" id="3.80.10.10">
    <property type="entry name" value="Ribonuclease Inhibitor"/>
    <property type="match status" value="1"/>
</dbReference>
<reference evidence="4 5" key="2">
    <citation type="submission" date="2024-07" db="EMBL/GenBank/DDBJ databases">
        <authorList>
            <person name="Akdeniz Z."/>
        </authorList>
    </citation>
    <scope>NUCLEOTIDE SEQUENCE [LARGE SCALE GENOMIC DNA]</scope>
</reference>
<name>A0AA86PAD9_9EUKA</name>
<evidence type="ECO:0000313" key="5">
    <source>
        <dbReference type="Proteomes" id="UP001642409"/>
    </source>
</evidence>
<comment type="caution">
    <text evidence="3">The sequence shown here is derived from an EMBL/GenBank/DDBJ whole genome shotgun (WGS) entry which is preliminary data.</text>
</comment>
<keyword evidence="5" id="KW-1185">Reference proteome</keyword>
<reference evidence="3" key="1">
    <citation type="submission" date="2023-06" db="EMBL/GenBank/DDBJ databases">
        <authorList>
            <person name="Kurt Z."/>
        </authorList>
    </citation>
    <scope>NUCLEOTIDE SEQUENCE</scope>
</reference>
<dbReference type="InterPro" id="IPR032675">
    <property type="entry name" value="LRR_dom_sf"/>
</dbReference>
<evidence type="ECO:0000313" key="4">
    <source>
        <dbReference type="EMBL" id="CAL6109124.1"/>
    </source>
</evidence>
<dbReference type="SUPFAM" id="SSF52058">
    <property type="entry name" value="L domain-like"/>
    <property type="match status" value="1"/>
</dbReference>
<keyword evidence="2" id="KW-0677">Repeat</keyword>
<gene>
    <name evidence="3" type="ORF">HINF_LOCUS22849</name>
    <name evidence="4" type="ORF">HINF_LOCUS75295</name>
</gene>
<accession>A0AA86PAD9</accession>
<dbReference type="PANTHER" id="PTHR46652">
    <property type="entry name" value="LEUCINE-RICH REPEAT AND IQ DOMAIN-CONTAINING PROTEIN 1-RELATED"/>
    <property type="match status" value="1"/>
</dbReference>
<dbReference type="AlphaFoldDB" id="A0AA86PAD9"/>
<proteinExistence type="predicted"/>
<evidence type="ECO:0000256" key="2">
    <source>
        <dbReference type="ARBA" id="ARBA00022737"/>
    </source>
</evidence>
<dbReference type="PANTHER" id="PTHR46652:SF3">
    <property type="entry name" value="LEUCINE-RICH REPEAT-CONTAINING PROTEIN 9"/>
    <property type="match status" value="1"/>
</dbReference>
<dbReference type="EMBL" id="CATOUU010000597">
    <property type="protein sequence ID" value="CAI9935204.1"/>
    <property type="molecule type" value="Genomic_DNA"/>
</dbReference>
<dbReference type="PROSITE" id="PS51450">
    <property type="entry name" value="LRR"/>
    <property type="match status" value="3"/>
</dbReference>
<evidence type="ECO:0000313" key="3">
    <source>
        <dbReference type="EMBL" id="CAI9935204.1"/>
    </source>
</evidence>
<dbReference type="InterPro" id="IPR050836">
    <property type="entry name" value="SDS22/Internalin_LRR"/>
</dbReference>
<dbReference type="EMBL" id="CAXDID020000662">
    <property type="protein sequence ID" value="CAL6109124.1"/>
    <property type="molecule type" value="Genomic_DNA"/>
</dbReference>
<protein>
    <submittedName>
        <fullName evidence="3">Leucine-rich repeat domain-containing protein</fullName>
    </submittedName>
    <submittedName>
        <fullName evidence="4">Leucine-rich_repeat domain-containing protein</fullName>
    </submittedName>
</protein>
<organism evidence="3">
    <name type="scientific">Hexamita inflata</name>
    <dbReference type="NCBI Taxonomy" id="28002"/>
    <lineage>
        <taxon>Eukaryota</taxon>
        <taxon>Metamonada</taxon>
        <taxon>Diplomonadida</taxon>
        <taxon>Hexamitidae</taxon>
        <taxon>Hexamitinae</taxon>
        <taxon>Hexamita</taxon>
    </lineage>
</organism>
<sequence length="365" mass="42034">MTLKYKDKIVGGNLDIGDWNSGDPDLTSLDFLQKFNISTLTLGKNANIQLKLSSQTITTLKVMYIFNINLDDLELDNLEDLTLINNKLVTTQTQSLSKFKSLKALNISINFIDITHIRNLSGLTKLHMELCDLKTIESIGSLVNLQDLNLSRNKEIDISPLSELVNLRTLDINDCGLKSLCAIRQLINLKGLVLSYNPISDVTILQYLVNITSLELMGCGLVSVFALRELDLERLDISYNRIVYLENLDLHNKRNLVDFQFEQNFIPNFDLVLTHKNYEQFNIFSFDQKEVEINAIYLAEWLRYVENANIAVKQISFKRKTLKQTVFNAKRKINAFLNQIQQNQIQFTTKIVQNIQRMNEQDSFQ</sequence>
<dbReference type="Proteomes" id="UP001642409">
    <property type="component" value="Unassembled WGS sequence"/>
</dbReference>
<evidence type="ECO:0000256" key="1">
    <source>
        <dbReference type="ARBA" id="ARBA00022614"/>
    </source>
</evidence>